<accession>A0A8S2Y2B5</accession>
<evidence type="ECO:0000313" key="3">
    <source>
        <dbReference type="Proteomes" id="UP000682733"/>
    </source>
</evidence>
<dbReference type="Proteomes" id="UP000682733">
    <property type="component" value="Unassembled WGS sequence"/>
</dbReference>
<dbReference type="EMBL" id="CAJOBA010104977">
    <property type="protein sequence ID" value="CAF4533633.1"/>
    <property type="molecule type" value="Genomic_DNA"/>
</dbReference>
<name>A0A8S2Y2B5_9BILA</name>
<dbReference type="Proteomes" id="UP000677228">
    <property type="component" value="Unassembled WGS sequence"/>
</dbReference>
<protein>
    <submittedName>
        <fullName evidence="2">Uncharacterized protein</fullName>
    </submittedName>
</protein>
<dbReference type="AlphaFoldDB" id="A0A8S2Y2B5"/>
<evidence type="ECO:0000313" key="1">
    <source>
        <dbReference type="EMBL" id="CAF1666794.1"/>
    </source>
</evidence>
<dbReference type="Gene3D" id="2.60.120.650">
    <property type="entry name" value="Cupin"/>
    <property type="match status" value="1"/>
</dbReference>
<dbReference type="EMBL" id="CAJNOK010072673">
    <property type="protein sequence ID" value="CAF1666794.1"/>
    <property type="molecule type" value="Genomic_DNA"/>
</dbReference>
<gene>
    <name evidence="1" type="ORF">OVA965_LOCUS45542</name>
    <name evidence="2" type="ORF">TMI583_LOCUS49131</name>
</gene>
<proteinExistence type="predicted"/>
<reference evidence="2" key="1">
    <citation type="submission" date="2021-02" db="EMBL/GenBank/DDBJ databases">
        <authorList>
            <person name="Nowell W R."/>
        </authorList>
    </citation>
    <scope>NUCLEOTIDE SEQUENCE</scope>
</reference>
<organism evidence="2 3">
    <name type="scientific">Didymodactylos carnosus</name>
    <dbReference type="NCBI Taxonomy" id="1234261"/>
    <lineage>
        <taxon>Eukaryota</taxon>
        <taxon>Metazoa</taxon>
        <taxon>Spiralia</taxon>
        <taxon>Gnathifera</taxon>
        <taxon>Rotifera</taxon>
        <taxon>Eurotatoria</taxon>
        <taxon>Bdelloidea</taxon>
        <taxon>Philodinida</taxon>
        <taxon>Philodinidae</taxon>
        <taxon>Didymodactylos</taxon>
    </lineage>
</organism>
<comment type="caution">
    <text evidence="2">The sequence shown here is derived from an EMBL/GenBank/DDBJ whole genome shotgun (WGS) entry which is preliminary data.</text>
</comment>
<evidence type="ECO:0000313" key="2">
    <source>
        <dbReference type="EMBL" id="CAF4533633.1"/>
    </source>
</evidence>
<sequence length="67" mass="7308">GIGGEGENGDDKEGEIKDVRAIIESSDVCCAQLNRLYNGELAGALWHLFRADDVPTIRQYIRGVSES</sequence>
<feature type="non-terminal residue" evidence="2">
    <location>
        <position position="1"/>
    </location>
</feature>